<dbReference type="InterPro" id="IPR018337">
    <property type="entry name" value="Cell_wall/Cho-bd_repeat"/>
</dbReference>
<dbReference type="AlphaFoldDB" id="A0A1H9N501"/>
<name>A0A1H9N501_9LACT</name>
<dbReference type="Gene3D" id="2.20.230.10">
    <property type="entry name" value="Resuscitation-promoting factor rpfb"/>
    <property type="match status" value="2"/>
</dbReference>
<feature type="domain" description="G5" evidence="4">
    <location>
        <begin position="747"/>
        <end position="828"/>
    </location>
</feature>
<dbReference type="Pfam" id="PF19085">
    <property type="entry name" value="Choline_bind_2"/>
    <property type="match status" value="1"/>
</dbReference>
<dbReference type="PANTHER" id="PTHR46333:SF2">
    <property type="entry name" value="CYTOKINESIS PROTEIN 3"/>
    <property type="match status" value="1"/>
</dbReference>
<evidence type="ECO:0000256" key="2">
    <source>
        <dbReference type="ARBA" id="ARBA00022737"/>
    </source>
</evidence>
<accession>A0A1H9N501</accession>
<evidence type="ECO:0000259" key="4">
    <source>
        <dbReference type="PROSITE" id="PS51109"/>
    </source>
</evidence>
<dbReference type="InterPro" id="IPR052557">
    <property type="entry name" value="CAP/Cytokinesis_protein"/>
</dbReference>
<dbReference type="Proteomes" id="UP000198556">
    <property type="component" value="Unassembled WGS sequence"/>
</dbReference>
<dbReference type="InterPro" id="IPR002931">
    <property type="entry name" value="Transglutaminase-like"/>
</dbReference>
<evidence type="ECO:0000256" key="1">
    <source>
        <dbReference type="ARBA" id="ARBA00022729"/>
    </source>
</evidence>
<gene>
    <name evidence="5" type="ORF">SAMN05421767_13416</name>
</gene>
<dbReference type="Gene3D" id="3.10.620.30">
    <property type="match status" value="1"/>
</dbReference>
<dbReference type="SMART" id="SM01208">
    <property type="entry name" value="G5"/>
    <property type="match status" value="2"/>
</dbReference>
<dbReference type="PROSITE" id="PS51109">
    <property type="entry name" value="G5"/>
    <property type="match status" value="2"/>
</dbReference>
<evidence type="ECO:0000313" key="5">
    <source>
        <dbReference type="EMBL" id="SER30749.1"/>
    </source>
</evidence>
<dbReference type="Pfam" id="PF07501">
    <property type="entry name" value="G5"/>
    <property type="match status" value="2"/>
</dbReference>
<evidence type="ECO:0000256" key="3">
    <source>
        <dbReference type="SAM" id="MobiDB-lite"/>
    </source>
</evidence>
<dbReference type="OrthoDB" id="2032428at2"/>
<dbReference type="GO" id="GO:0005737">
    <property type="term" value="C:cytoplasm"/>
    <property type="evidence" value="ECO:0007669"/>
    <property type="project" value="TreeGrafter"/>
</dbReference>
<reference evidence="5 6" key="1">
    <citation type="submission" date="2016-10" db="EMBL/GenBank/DDBJ databases">
        <authorList>
            <person name="de Groot N.N."/>
        </authorList>
    </citation>
    <scope>NUCLEOTIDE SEQUENCE [LARGE SCALE GENOMIC DNA]</scope>
    <source>
        <strain evidence="5 6">DSM 15827</strain>
    </source>
</reference>
<dbReference type="STRING" id="137733.SAMN05421767_13416"/>
<proteinExistence type="predicted"/>
<dbReference type="RefSeq" id="WP_089747385.1">
    <property type="nucleotide sequence ID" value="NZ_FOGF01000034.1"/>
</dbReference>
<dbReference type="SMART" id="SM00460">
    <property type="entry name" value="TGc"/>
    <property type="match status" value="1"/>
</dbReference>
<protein>
    <submittedName>
        <fullName evidence="5">Glucan-binding domain-containing protein (YG repeat)</fullName>
    </submittedName>
</protein>
<dbReference type="SUPFAM" id="SSF69360">
    <property type="entry name" value="Cell wall binding repeat"/>
    <property type="match status" value="2"/>
</dbReference>
<dbReference type="EMBL" id="FOGF01000034">
    <property type="protein sequence ID" value="SER30749.1"/>
    <property type="molecule type" value="Genomic_DNA"/>
</dbReference>
<dbReference type="PANTHER" id="PTHR46333">
    <property type="entry name" value="CYTOKINESIS PROTEIN 3"/>
    <property type="match status" value="1"/>
</dbReference>
<dbReference type="InterPro" id="IPR038765">
    <property type="entry name" value="Papain-like_cys_pep_sf"/>
</dbReference>
<dbReference type="InterPro" id="IPR011098">
    <property type="entry name" value="G5_dom"/>
</dbReference>
<dbReference type="Gene3D" id="2.10.270.10">
    <property type="entry name" value="Cholin Binding"/>
    <property type="match status" value="2"/>
</dbReference>
<feature type="region of interest" description="Disordered" evidence="3">
    <location>
        <begin position="823"/>
        <end position="882"/>
    </location>
</feature>
<keyword evidence="1" id="KW-0732">Signal</keyword>
<dbReference type="Pfam" id="PF01841">
    <property type="entry name" value="Transglut_core"/>
    <property type="match status" value="1"/>
</dbReference>
<keyword evidence="2" id="KW-0677">Repeat</keyword>
<evidence type="ECO:0000313" key="6">
    <source>
        <dbReference type="Proteomes" id="UP000198556"/>
    </source>
</evidence>
<keyword evidence="6" id="KW-1185">Reference proteome</keyword>
<dbReference type="SUPFAM" id="SSF54001">
    <property type="entry name" value="Cysteine proteinases"/>
    <property type="match status" value="1"/>
</dbReference>
<feature type="domain" description="G5" evidence="4">
    <location>
        <begin position="674"/>
        <end position="754"/>
    </location>
</feature>
<organism evidence="5 6">
    <name type="scientific">Granulicatella balaenopterae</name>
    <dbReference type="NCBI Taxonomy" id="137733"/>
    <lineage>
        <taxon>Bacteria</taxon>
        <taxon>Bacillati</taxon>
        <taxon>Bacillota</taxon>
        <taxon>Bacilli</taxon>
        <taxon>Lactobacillales</taxon>
        <taxon>Carnobacteriaceae</taxon>
        <taxon>Granulicatella</taxon>
    </lineage>
</organism>
<sequence length="1139" mass="130173">MGIKKKVILTATAASILTGVAIQQEILVPSVYATDAKVMDKATWIDHLKKYLNNDHQYIKSYPGFHFDKNEIILGENQSSDIQLLDDKGNPVEHDVEWYVFTTVPYDNFFSAVESREDLAPENHGGEVYQKASLVKINENNKEITARKMVGKQDTLKGWLVAVYQGEYAHLLPIKVIKESQAEHARLVDEKAAEILDQMKDLSDPDKVVFAYQYLVEHIDYDTKYYGRPSQYNSLVLGKAVCEGYARAFKYLMDKSGIICEYETGDIKSSGAQGESLGALHAWNRVKIEGKWYYVDVTWGDSSLTGIDYNYLFASKEFMEKSRVVHDTNEDLGTKYLNYGLPKEVVDLASLPIPEQVKEARDSLIPGQNKVKIYIPYSEDPNKKQYQVRDMFVVPGQYIAVEGLTPLKTFPGRGVLYEYTVVNNIDINQYKRSTDITISYELVDASQQIVKLTFDKDIDLQPYNIFLSSGKVASDSLKKLSNREYTIQITDNHDQIVNLQVQKSNYKVLSDKGQVTLAAPDEIAIPEAVFTGESMNTGYLSNLSETAEYNLGDGIWRKATNEPLLVSPNTAVDYENQNICARIFVRNKVGNHYSNAQEIKITRPLKEPAWIKLEKSEGGNLVKFVTGTEYSVKDTNHWIATTQDTLENLAKGTYEFRIKGTNNTFASASYQLTIDENPTKEPIVTTKEVPFSTSYQADDTIDVGTKQVAIAGKNGVETTTTTYHYNKDTAAFDEKTEVVTTPAINQVVKVGTKAKVTTKVIPFETVRQASQDMYVGAEKVLVAGVNGLLTETTAYQVNETTGEVSELLTTTDKTKEPVPQIIIYGTKEKDTSVNPTPEEGNGTTNKPVTPEEGDSTTNKPATPEEGNGTNPDVVHPQVPESPNKNIGWQGDYYYNKYGQKARNEWIYDENYHSWFYLNPDGRYAHNQWVGSYYLKDWGYMAKEEWIYDEDYHNWFFINENGSYAHDIWKDSYYLTQWGEMAKNGWAQSPETGWHYFDSEGKYIQNQWVGDYYLKDWGYMAKQEWIYDENYHSWFYLKADGKYARNEWVNGYYLHGNGAMAHNEWIYDENYQNWFFVGDNGYYLHDTWVGSYYIKSNGEMARNEWIHDGSAWYYLKQNGQYAHDEWINSYYLNHDGKLTD</sequence>